<evidence type="ECO:0000313" key="3">
    <source>
        <dbReference type="EMBL" id="GMH65141.1"/>
    </source>
</evidence>
<dbReference type="Proteomes" id="UP001165082">
    <property type="component" value="Unassembled WGS sequence"/>
</dbReference>
<sequence>MEISGLSMSGSAIGRAQPKSSFQRRPSGQNRGGVRGAKPTSLPKYRLQCAGWRSIDEYRSSYDDPARWPSNGFLKCLRVKSNGYFTYWREWRECEDKYLNRVKLFTYAAEAKS</sequence>
<comment type="caution">
    <text evidence="3">The sequence shown here is derived from an EMBL/GenBank/DDBJ whole genome shotgun (WGS) entry which is preliminary data.</text>
</comment>
<evidence type="ECO:0000256" key="2">
    <source>
        <dbReference type="SAM" id="MobiDB-lite"/>
    </source>
</evidence>
<evidence type="ECO:0000313" key="4">
    <source>
        <dbReference type="Proteomes" id="UP001165082"/>
    </source>
</evidence>
<feature type="compositionally biased region" description="Polar residues" evidence="2">
    <location>
        <begin position="1"/>
        <end position="10"/>
    </location>
</feature>
<accession>A0A9W7A7X5</accession>
<feature type="compositionally biased region" description="Polar residues" evidence="2">
    <location>
        <begin position="18"/>
        <end position="29"/>
    </location>
</feature>
<reference evidence="3" key="1">
    <citation type="submission" date="2022-07" db="EMBL/GenBank/DDBJ databases">
        <title>Genome analysis of Parmales, a sister group of diatoms, reveals the evolutionary specialization of diatoms from phago-mixotrophs to photoautotrophs.</title>
        <authorList>
            <person name="Ban H."/>
            <person name="Sato S."/>
            <person name="Yoshikawa S."/>
            <person name="Kazumasa Y."/>
            <person name="Nakamura Y."/>
            <person name="Ichinomiya M."/>
            <person name="Saitoh K."/>
            <person name="Sato N."/>
            <person name="Blanc-Mathieu R."/>
            <person name="Endo H."/>
            <person name="Kuwata A."/>
            <person name="Ogata H."/>
        </authorList>
    </citation>
    <scope>NUCLEOTIDE SEQUENCE</scope>
</reference>
<name>A0A9W7A7X5_9STRA</name>
<dbReference type="GO" id="GO:0005634">
    <property type="term" value="C:nucleus"/>
    <property type="evidence" value="ECO:0007669"/>
    <property type="project" value="InterPro"/>
</dbReference>
<keyword evidence="4" id="KW-1185">Reference proteome</keyword>
<dbReference type="Pfam" id="PF15163">
    <property type="entry name" value="Meiosis_expr"/>
    <property type="match status" value="1"/>
</dbReference>
<dbReference type="InterPro" id="IPR020186">
    <property type="entry name" value="Meiosis-expressed_gene_1"/>
</dbReference>
<dbReference type="PANTHER" id="PTHR17008:SF1">
    <property type="entry name" value="MEIOSIS EXPRESSED GENE 1 PROTEIN HOMOLOG"/>
    <property type="match status" value="1"/>
</dbReference>
<dbReference type="PANTHER" id="PTHR17008">
    <property type="entry name" value="MEIOSIS-EXPRESSED GENE 1 PROTEIN"/>
    <property type="match status" value="1"/>
</dbReference>
<dbReference type="OrthoDB" id="10023051at2759"/>
<dbReference type="AlphaFoldDB" id="A0A9W7A7X5"/>
<protein>
    <submittedName>
        <fullName evidence="3">Uncharacterized protein</fullName>
    </submittedName>
</protein>
<comment type="similarity">
    <text evidence="1">Belongs to the MEIG1 family.</text>
</comment>
<feature type="region of interest" description="Disordered" evidence="2">
    <location>
        <begin position="1"/>
        <end position="42"/>
    </location>
</feature>
<evidence type="ECO:0000256" key="1">
    <source>
        <dbReference type="ARBA" id="ARBA00008514"/>
    </source>
</evidence>
<dbReference type="EMBL" id="BRXZ01002566">
    <property type="protein sequence ID" value="GMH65141.1"/>
    <property type="molecule type" value="Genomic_DNA"/>
</dbReference>
<proteinExistence type="inferred from homology"/>
<gene>
    <name evidence="3" type="ORF">TrRE_jg11246</name>
</gene>
<organism evidence="3 4">
    <name type="scientific">Triparma retinervis</name>
    <dbReference type="NCBI Taxonomy" id="2557542"/>
    <lineage>
        <taxon>Eukaryota</taxon>
        <taxon>Sar</taxon>
        <taxon>Stramenopiles</taxon>
        <taxon>Ochrophyta</taxon>
        <taxon>Bolidophyceae</taxon>
        <taxon>Parmales</taxon>
        <taxon>Triparmaceae</taxon>
        <taxon>Triparma</taxon>
    </lineage>
</organism>